<dbReference type="RefSeq" id="WP_269905809.1">
    <property type="nucleotide sequence ID" value="NZ_JAPFQA010000005.1"/>
</dbReference>
<feature type="domain" description="SecDF P1 head subdomain" evidence="1">
    <location>
        <begin position="44"/>
        <end position="128"/>
    </location>
</feature>
<dbReference type="Pfam" id="PF22599">
    <property type="entry name" value="SecDF_P1_head"/>
    <property type="match status" value="1"/>
</dbReference>
<comment type="caution">
    <text evidence="2">The sequence shown here is derived from an EMBL/GenBank/DDBJ whole genome shotgun (WGS) entry which is preliminary data.</text>
</comment>
<dbReference type="EMBL" id="JAPFQA010000005">
    <property type="protein sequence ID" value="MCZ8545339.1"/>
    <property type="molecule type" value="Genomic_DNA"/>
</dbReference>
<gene>
    <name evidence="2" type="ORF">OOJ09_14195</name>
</gene>
<organism evidence="2 3">
    <name type="scientific">Mesorhizobium qingshengii</name>
    <dbReference type="NCBI Taxonomy" id="1165689"/>
    <lineage>
        <taxon>Bacteria</taxon>
        <taxon>Pseudomonadati</taxon>
        <taxon>Pseudomonadota</taxon>
        <taxon>Alphaproteobacteria</taxon>
        <taxon>Hyphomicrobiales</taxon>
        <taxon>Phyllobacteriaceae</taxon>
        <taxon>Mesorhizobium</taxon>
    </lineage>
</organism>
<dbReference type="Gene3D" id="3.30.1360.200">
    <property type="match status" value="1"/>
</dbReference>
<reference evidence="2" key="1">
    <citation type="submission" date="2022-11" db="EMBL/GenBank/DDBJ databases">
        <authorList>
            <person name="Coimbra C."/>
        </authorList>
    </citation>
    <scope>NUCLEOTIDE SEQUENCE</scope>
    <source>
        <strain evidence="2">Jales19</strain>
    </source>
</reference>
<evidence type="ECO:0000313" key="3">
    <source>
        <dbReference type="Proteomes" id="UP001152178"/>
    </source>
</evidence>
<sequence>MASAPCKIGGLREEIQMLFRLIAAVAIVLLARGLAIAEPLTLAIARAVVVPDPAPGQVALNLQMTPDSAKAFATLTKANVGKLLDLSVGGAVVMSPRLVEPILGGEVMVSGRFAEGELRRLAERISAGKAEVTVGVKAE</sequence>
<keyword evidence="3" id="KW-1185">Reference proteome</keyword>
<evidence type="ECO:0000259" key="1">
    <source>
        <dbReference type="Pfam" id="PF22599"/>
    </source>
</evidence>
<accession>A0ABT4QUR2</accession>
<protein>
    <recommendedName>
        <fullName evidence="1">SecDF P1 head subdomain domain-containing protein</fullName>
    </recommendedName>
</protein>
<evidence type="ECO:0000313" key="2">
    <source>
        <dbReference type="EMBL" id="MCZ8545339.1"/>
    </source>
</evidence>
<dbReference type="InterPro" id="IPR054384">
    <property type="entry name" value="SecDF_P1_head"/>
</dbReference>
<dbReference type="Proteomes" id="UP001152178">
    <property type="component" value="Unassembled WGS sequence"/>
</dbReference>
<proteinExistence type="predicted"/>
<name>A0ABT4QUR2_9HYPH</name>